<dbReference type="InterPro" id="IPR029058">
    <property type="entry name" value="AB_hydrolase_fold"/>
</dbReference>
<evidence type="ECO:0000313" key="1">
    <source>
        <dbReference type="EMBL" id="OAI10464.1"/>
    </source>
</evidence>
<dbReference type="RefSeq" id="WP_064042626.1">
    <property type="nucleotide sequence ID" value="NZ_LUUJ01000134.1"/>
</dbReference>
<evidence type="ECO:0000313" key="2">
    <source>
        <dbReference type="Proteomes" id="UP000077857"/>
    </source>
</evidence>
<proteinExistence type="predicted"/>
<dbReference type="OrthoDB" id="9776279at2"/>
<name>A0A177MYH5_9GAMM</name>
<accession>A0A177MYH5</accession>
<dbReference type="Gene3D" id="3.40.50.1820">
    <property type="entry name" value="alpha/beta hydrolase"/>
    <property type="match status" value="1"/>
</dbReference>
<dbReference type="AlphaFoldDB" id="A0A177MYH5"/>
<comment type="caution">
    <text evidence="1">The sequence shown here is derived from an EMBL/GenBank/DDBJ whole genome shotgun (WGS) entry which is preliminary data.</text>
</comment>
<gene>
    <name evidence="1" type="ORF">A1507_04055</name>
</gene>
<dbReference type="Pfam" id="PF12048">
    <property type="entry name" value="DUF3530"/>
    <property type="match status" value="2"/>
</dbReference>
<protein>
    <submittedName>
        <fullName evidence="1">Phospholipase</fullName>
    </submittedName>
</protein>
<dbReference type="InterPro" id="IPR022529">
    <property type="entry name" value="DUF3530"/>
</dbReference>
<dbReference type="EMBL" id="LUUJ01000134">
    <property type="protein sequence ID" value="OAI10464.1"/>
    <property type="molecule type" value="Genomic_DNA"/>
</dbReference>
<dbReference type="SUPFAM" id="SSF53474">
    <property type="entry name" value="alpha/beta-Hydrolases"/>
    <property type="match status" value="1"/>
</dbReference>
<reference evidence="1 2" key="1">
    <citation type="submission" date="2016-03" db="EMBL/GenBank/DDBJ databases">
        <authorList>
            <person name="Ploux O."/>
        </authorList>
    </citation>
    <scope>NUCLEOTIDE SEQUENCE [LARGE SCALE GENOMIC DNA]</scope>
    <source>
        <strain evidence="1 2">R-45378</strain>
    </source>
</reference>
<dbReference type="Proteomes" id="UP000077857">
    <property type="component" value="Unassembled WGS sequence"/>
</dbReference>
<organism evidence="1 2">
    <name type="scientific">Methylomonas koyamae</name>
    <dbReference type="NCBI Taxonomy" id="702114"/>
    <lineage>
        <taxon>Bacteria</taxon>
        <taxon>Pseudomonadati</taxon>
        <taxon>Pseudomonadota</taxon>
        <taxon>Gammaproteobacteria</taxon>
        <taxon>Methylococcales</taxon>
        <taxon>Methylococcaceae</taxon>
        <taxon>Methylomonas</taxon>
    </lineage>
</organism>
<sequence>MRFGPAFAIFCLAAALPAVGDPRREQDYAEQIQRQPAAGRAVWLQAESRTFLGLYTDAEKTDNRDAAIVLHDMGGHPDQGPVVRGLRSSLPQHGWAVLALQMPVREAGAGLDEYFALFDEAAARIDAAVAYLQQGGAKRIAVVGYGVGAAMALYRLSRKPDGVMAFAAISMPVADYPLPQGQSLEQIKRIGLPFLDVYAEFDLPAVLDSAWQRRMAGKDNPVYRQIRVDGEGHAYLQEHNLLLKRIYAWLAVTANEK</sequence>